<dbReference type="NCBIfam" id="NF001309">
    <property type="entry name" value="PRK00257.1"/>
    <property type="match status" value="1"/>
</dbReference>
<feature type="binding site" evidence="5">
    <location>
        <position position="256"/>
    </location>
    <ligand>
        <name>NAD(+)</name>
        <dbReference type="ChEBI" id="CHEBI:57540"/>
    </ligand>
</feature>
<dbReference type="UniPathway" id="UPA00244">
    <property type="reaction ID" value="UER00310"/>
</dbReference>
<evidence type="ECO:0000256" key="1">
    <source>
        <dbReference type="ARBA" id="ARBA00022490"/>
    </source>
</evidence>
<comment type="similarity">
    <text evidence="5">Belongs to the D-isomer specific 2-hydroxyacid dehydrogenase family. PdxB subfamily.</text>
</comment>
<evidence type="ECO:0000313" key="10">
    <source>
        <dbReference type="Proteomes" id="UP000463138"/>
    </source>
</evidence>
<keyword evidence="3 5" id="KW-0520">NAD</keyword>
<feature type="domain" description="D-isomer specific 2-hydroxyacid dehydrogenase NAD-binding" evidence="7">
    <location>
        <begin position="109"/>
        <end position="255"/>
    </location>
</feature>
<dbReference type="GO" id="GO:0046983">
    <property type="term" value="F:protein dimerization activity"/>
    <property type="evidence" value="ECO:0007669"/>
    <property type="project" value="InterPro"/>
</dbReference>
<dbReference type="HAMAP" id="MF_01825">
    <property type="entry name" value="PdxB"/>
    <property type="match status" value="1"/>
</dbReference>
<dbReference type="EC" id="1.1.1.290" evidence="5"/>
<comment type="catalytic activity">
    <reaction evidence="5">
        <text>4-phospho-D-erythronate + NAD(+) = (R)-3-hydroxy-2-oxo-4-phosphooxybutanoate + NADH + H(+)</text>
        <dbReference type="Rhea" id="RHEA:18829"/>
        <dbReference type="ChEBI" id="CHEBI:15378"/>
        <dbReference type="ChEBI" id="CHEBI:57540"/>
        <dbReference type="ChEBI" id="CHEBI:57945"/>
        <dbReference type="ChEBI" id="CHEBI:58538"/>
        <dbReference type="ChEBI" id="CHEBI:58766"/>
        <dbReference type="EC" id="1.1.1.290"/>
    </reaction>
</comment>
<dbReference type="SUPFAM" id="SSF51735">
    <property type="entry name" value="NAD(P)-binding Rossmann-fold domains"/>
    <property type="match status" value="1"/>
</dbReference>
<dbReference type="PANTHER" id="PTHR42938:SF9">
    <property type="entry name" value="FORMATE DEHYDROGENASE 1"/>
    <property type="match status" value="1"/>
</dbReference>
<dbReference type="GO" id="GO:0005829">
    <property type="term" value="C:cytosol"/>
    <property type="evidence" value="ECO:0007669"/>
    <property type="project" value="TreeGrafter"/>
</dbReference>
<comment type="caution">
    <text evidence="9">The sequence shown here is derived from an EMBL/GenBank/DDBJ whole genome shotgun (WGS) entry which is preliminary data.</text>
</comment>
<comment type="pathway">
    <text evidence="5">Cofactor biosynthesis; pyridoxine 5'-phosphate biosynthesis; pyridoxine 5'-phosphate from D-erythrose 4-phosphate: step 2/5.</text>
</comment>
<dbReference type="GO" id="GO:0033711">
    <property type="term" value="F:4-phosphoerythronate dehydrogenase activity"/>
    <property type="evidence" value="ECO:0007669"/>
    <property type="project" value="UniProtKB-EC"/>
</dbReference>
<comment type="subcellular location">
    <subcellularLocation>
        <location evidence="5">Cytoplasm</location>
    </subcellularLocation>
</comment>
<feature type="binding site" evidence="5">
    <location>
        <position position="66"/>
    </location>
    <ligand>
        <name>substrate</name>
    </ligand>
</feature>
<dbReference type="GO" id="GO:0051287">
    <property type="term" value="F:NAD binding"/>
    <property type="evidence" value="ECO:0007669"/>
    <property type="project" value="InterPro"/>
</dbReference>
<dbReference type="Pfam" id="PF11890">
    <property type="entry name" value="DUF3410"/>
    <property type="match status" value="1"/>
</dbReference>
<evidence type="ECO:0000259" key="6">
    <source>
        <dbReference type="Pfam" id="PF00389"/>
    </source>
</evidence>
<evidence type="ECO:0000256" key="2">
    <source>
        <dbReference type="ARBA" id="ARBA00023002"/>
    </source>
</evidence>
<dbReference type="Pfam" id="PF00389">
    <property type="entry name" value="2-Hacid_dh"/>
    <property type="match status" value="1"/>
</dbReference>
<dbReference type="RefSeq" id="WP_149331366.1">
    <property type="nucleotide sequence ID" value="NZ_QOVF01000001.1"/>
</dbReference>
<comment type="function">
    <text evidence="5">Catalyzes the oxidation of erythronate-4-phosphate to 3-hydroxy-2-oxo-4-phosphonooxybutanoate.</text>
</comment>
<dbReference type="InterPro" id="IPR029752">
    <property type="entry name" value="D-isomer_DH_CS1"/>
</dbReference>
<evidence type="ECO:0000313" key="9">
    <source>
        <dbReference type="EMBL" id="KAA0696399.1"/>
    </source>
</evidence>
<keyword evidence="10" id="KW-1185">Reference proteome</keyword>
<organism evidence="9 10">
    <name type="scientific">Halopseudomonas laoshanensis</name>
    <dbReference type="NCBI Taxonomy" id="2268758"/>
    <lineage>
        <taxon>Bacteria</taxon>
        <taxon>Pseudomonadati</taxon>
        <taxon>Pseudomonadota</taxon>
        <taxon>Gammaproteobacteria</taxon>
        <taxon>Pseudomonadales</taxon>
        <taxon>Pseudomonadaceae</taxon>
        <taxon>Halopseudomonas</taxon>
    </lineage>
</organism>
<feature type="active site" description="Proton donor" evidence="5">
    <location>
        <position position="253"/>
    </location>
</feature>
<dbReference type="InterPro" id="IPR006139">
    <property type="entry name" value="D-isomer_2_OHA_DH_cat_dom"/>
</dbReference>
<keyword evidence="4 5" id="KW-0664">Pyridoxine biosynthesis</keyword>
<reference evidence="9 10" key="1">
    <citation type="submission" date="2018-07" db="EMBL/GenBank/DDBJ databases">
        <title>Pseudomonas laoshanensis sp. nov., isolated from soil.</title>
        <authorList>
            <person name="Sun J."/>
            <person name="Yu L."/>
            <person name="Wang M."/>
            <person name="Zhang C."/>
        </authorList>
    </citation>
    <scope>NUCLEOTIDE SEQUENCE [LARGE SCALE GENOMIC DNA]</scope>
    <source>
        <strain evidence="9 10">Y22</strain>
    </source>
</reference>
<dbReference type="InterPro" id="IPR006140">
    <property type="entry name" value="D-isomer_DH_NAD-bd"/>
</dbReference>
<keyword evidence="1 5" id="KW-0963">Cytoplasm</keyword>
<dbReference type="CDD" id="cd12158">
    <property type="entry name" value="ErythrP_dh"/>
    <property type="match status" value="1"/>
</dbReference>
<dbReference type="Gene3D" id="3.30.1370.170">
    <property type="match status" value="1"/>
</dbReference>
<proteinExistence type="inferred from homology"/>
<feature type="binding site" evidence="5">
    <location>
        <position position="146"/>
    </location>
    <ligand>
        <name>NAD(+)</name>
        <dbReference type="ChEBI" id="CHEBI:57540"/>
    </ligand>
</feature>
<dbReference type="PANTHER" id="PTHR42938">
    <property type="entry name" value="FORMATE DEHYDROGENASE 1"/>
    <property type="match status" value="1"/>
</dbReference>
<dbReference type="Pfam" id="PF02826">
    <property type="entry name" value="2-Hacid_dh_C"/>
    <property type="match status" value="1"/>
</dbReference>
<dbReference type="PROSITE" id="PS00065">
    <property type="entry name" value="D_2_HYDROXYACID_DH_1"/>
    <property type="match status" value="1"/>
</dbReference>
<dbReference type="OrthoDB" id="9770208at2"/>
<feature type="binding site" evidence="5">
    <location>
        <position position="231"/>
    </location>
    <ligand>
        <name>NAD(+)</name>
        <dbReference type="ChEBI" id="CHEBI:57540"/>
    </ligand>
</feature>
<dbReference type="EMBL" id="QOVF01000001">
    <property type="protein sequence ID" value="KAA0696399.1"/>
    <property type="molecule type" value="Genomic_DNA"/>
</dbReference>
<evidence type="ECO:0000259" key="7">
    <source>
        <dbReference type="Pfam" id="PF02826"/>
    </source>
</evidence>
<dbReference type="Proteomes" id="UP000463138">
    <property type="component" value="Unassembled WGS sequence"/>
</dbReference>
<dbReference type="GO" id="GO:0036001">
    <property type="term" value="P:'de novo' pyridoxal 5'-phosphate biosynthetic process"/>
    <property type="evidence" value="ECO:0007669"/>
    <property type="project" value="TreeGrafter"/>
</dbReference>
<dbReference type="InterPro" id="IPR029753">
    <property type="entry name" value="D-isomer_DH_CS"/>
</dbReference>
<feature type="active site" evidence="5">
    <location>
        <position position="236"/>
    </location>
</feature>
<dbReference type="InterPro" id="IPR038251">
    <property type="entry name" value="PdxB_dimer_sf"/>
</dbReference>
<feature type="binding site" evidence="5">
    <location>
        <begin position="126"/>
        <end position="127"/>
    </location>
    <ligand>
        <name>NAD(+)</name>
        <dbReference type="ChEBI" id="CHEBI:57540"/>
    </ligand>
</feature>
<dbReference type="InterPro" id="IPR024531">
    <property type="entry name" value="Erythronate-4-P_DHase_dimer"/>
</dbReference>
<evidence type="ECO:0000259" key="8">
    <source>
        <dbReference type="Pfam" id="PF11890"/>
    </source>
</evidence>
<comment type="caution">
    <text evidence="5">Lacks conserved residue(s) required for the propagation of feature annotation.</text>
</comment>
<feature type="domain" description="Erythronate-4-phosphate dehydrogenase dimerisation" evidence="8">
    <location>
        <begin position="298"/>
        <end position="373"/>
    </location>
</feature>
<comment type="subunit">
    <text evidence="5">Homodimer.</text>
</comment>
<feature type="binding site" evidence="5">
    <location>
        <position position="45"/>
    </location>
    <ligand>
        <name>substrate</name>
    </ligand>
</feature>
<dbReference type="SUPFAM" id="SSF52283">
    <property type="entry name" value="Formate/glycerate dehydrogenase catalytic domain-like"/>
    <property type="match status" value="1"/>
</dbReference>
<evidence type="ECO:0000256" key="5">
    <source>
        <dbReference type="HAMAP-Rule" id="MF_01825"/>
    </source>
</evidence>
<dbReference type="InterPro" id="IPR020921">
    <property type="entry name" value="Erythronate-4-P_DHase"/>
</dbReference>
<evidence type="ECO:0000256" key="3">
    <source>
        <dbReference type="ARBA" id="ARBA00023027"/>
    </source>
</evidence>
<dbReference type="AlphaFoldDB" id="A0A7V7GVY0"/>
<dbReference type="PROSITE" id="PS00671">
    <property type="entry name" value="D_2_HYDROXYACID_DH_3"/>
    <property type="match status" value="1"/>
</dbReference>
<gene>
    <name evidence="5" type="primary">pdxB</name>
    <name evidence="9" type="ORF">DT594_03345</name>
</gene>
<keyword evidence="2 5" id="KW-0560">Oxidoreductase</keyword>
<dbReference type="Gene3D" id="3.40.50.720">
    <property type="entry name" value="NAD(P)-binding Rossmann-like Domain"/>
    <property type="match status" value="2"/>
</dbReference>
<dbReference type="InterPro" id="IPR036291">
    <property type="entry name" value="NAD(P)-bd_dom_sf"/>
</dbReference>
<accession>A0A7V7GVY0</accession>
<evidence type="ECO:0000256" key="4">
    <source>
        <dbReference type="ARBA" id="ARBA00023096"/>
    </source>
</evidence>
<feature type="domain" description="D-isomer specific 2-hydroxyacid dehydrogenase catalytic" evidence="6">
    <location>
        <begin position="33"/>
        <end position="278"/>
    </location>
</feature>
<dbReference type="GO" id="GO:0008615">
    <property type="term" value="P:pyridoxine biosynthetic process"/>
    <property type="evidence" value="ECO:0007669"/>
    <property type="project" value="UniProtKB-UniRule"/>
</dbReference>
<protein>
    <recommendedName>
        <fullName evidence="5">Erythronate-4-phosphate dehydrogenase</fullName>
        <ecNumber evidence="5">1.1.1.290</ecNumber>
    </recommendedName>
</protein>
<name>A0A7V7GVY0_9GAMM</name>
<sequence length="387" mass="41504">MHIVADDNIPLLNAFFSGHGRLSVFPGRQLKAVDLMDADVLLVRSVTWVDEALLSGTPVRFVGTCTIGTDHLDLAWLASAGIQVASAPGCNARGVVEYVLSCLLTLAERTGQRWQERVVGIVGVGQVGSRLAATLAALGVSTLLCDPLRAEAGEPGFVGLEELLARADVVSCHVPLSASGAHATRHLFGEQRLQSLRQGAWLINSSRGPVIDAGALEHVLSQRNDLQVALDVWEEEPLVSSSLAARCALATPHVAGYSLDGKLRGTEQIYQAFCDYLGEPFQHQLANLAPLTGQARLELAASPPADWALQKALRCVYDVRDDDARMRQMLQQAQTAPDSAAACRTGFDRLRKNYPLRREAPLLSIGLSSAASADLKTWLQAAGFSLD</sequence>
<feature type="binding site" evidence="5">
    <location>
        <position position="257"/>
    </location>
    <ligand>
        <name>substrate</name>
    </ligand>
</feature>
<feature type="active site" evidence="5">
    <location>
        <position position="207"/>
    </location>
</feature>